<dbReference type="SUPFAM" id="SSF52540">
    <property type="entry name" value="P-loop containing nucleoside triphosphate hydrolases"/>
    <property type="match status" value="2"/>
</dbReference>
<reference evidence="13 14" key="1">
    <citation type="submission" date="2024-02" db="EMBL/GenBank/DDBJ databases">
        <title>Chromosome-scale genome assembly of the rough periwinkle Littorina saxatilis.</title>
        <authorList>
            <person name="De Jode A."/>
            <person name="Faria R."/>
            <person name="Formenti G."/>
            <person name="Sims Y."/>
            <person name="Smith T.P."/>
            <person name="Tracey A."/>
            <person name="Wood J.M.D."/>
            <person name="Zagrodzka Z.B."/>
            <person name="Johannesson K."/>
            <person name="Butlin R.K."/>
            <person name="Leder E.H."/>
        </authorList>
    </citation>
    <scope>NUCLEOTIDE SEQUENCE [LARGE SCALE GENOMIC DNA]</scope>
    <source>
        <strain evidence="13">Snail1</strain>
        <tissue evidence="13">Muscle</tissue>
    </source>
</reference>
<dbReference type="Gene3D" id="1.10.8.60">
    <property type="match status" value="2"/>
</dbReference>
<accession>A0AAN9BHM8</accession>
<keyword evidence="14" id="KW-1185">Reference proteome</keyword>
<evidence type="ECO:0000256" key="8">
    <source>
        <dbReference type="ARBA" id="ARBA00034811"/>
    </source>
</evidence>
<dbReference type="Pfam" id="PF00004">
    <property type="entry name" value="AAA"/>
    <property type="match status" value="2"/>
</dbReference>
<dbReference type="PANTHER" id="PTHR23077">
    <property type="entry name" value="AAA-FAMILY ATPASE"/>
    <property type="match status" value="1"/>
</dbReference>
<dbReference type="GO" id="GO:0016887">
    <property type="term" value="F:ATP hydrolysis activity"/>
    <property type="evidence" value="ECO:0007669"/>
    <property type="project" value="InterPro"/>
</dbReference>
<dbReference type="AlphaFoldDB" id="A0AAN9BHM8"/>
<dbReference type="GO" id="GO:0005829">
    <property type="term" value="C:cytosol"/>
    <property type="evidence" value="ECO:0007669"/>
    <property type="project" value="TreeGrafter"/>
</dbReference>
<dbReference type="InterPro" id="IPR003959">
    <property type="entry name" value="ATPase_AAA_core"/>
</dbReference>
<dbReference type="FunFam" id="1.10.8.60:FF:000039">
    <property type="entry name" value="peroxisome biogenesis factor 6"/>
    <property type="match status" value="1"/>
</dbReference>
<dbReference type="Gene3D" id="3.40.50.300">
    <property type="entry name" value="P-loop containing nucleotide triphosphate hydrolases"/>
    <property type="match status" value="2"/>
</dbReference>
<dbReference type="CDD" id="cd19527">
    <property type="entry name" value="RecA-like_PEX6_r2"/>
    <property type="match status" value="1"/>
</dbReference>
<comment type="similarity">
    <text evidence="2">Belongs to the AAA ATPase family.</text>
</comment>
<dbReference type="GO" id="GO:0005778">
    <property type="term" value="C:peroxisomal membrane"/>
    <property type="evidence" value="ECO:0007669"/>
    <property type="project" value="TreeGrafter"/>
</dbReference>
<evidence type="ECO:0000256" key="2">
    <source>
        <dbReference type="ARBA" id="ARBA00006914"/>
    </source>
</evidence>
<dbReference type="GO" id="GO:0016558">
    <property type="term" value="P:protein import into peroxisome matrix"/>
    <property type="evidence" value="ECO:0007669"/>
    <property type="project" value="TreeGrafter"/>
</dbReference>
<dbReference type="InterPro" id="IPR003960">
    <property type="entry name" value="ATPase_AAA_CS"/>
</dbReference>
<comment type="caution">
    <text evidence="13">The sequence shown here is derived from an EMBL/GenBank/DDBJ whole genome shotgun (WGS) entry which is preliminary data.</text>
</comment>
<comment type="catalytic activity">
    <reaction evidence="10">
        <text>ATP + H2O = ADP + phosphate + H(+)</text>
        <dbReference type="Rhea" id="RHEA:13065"/>
        <dbReference type="ChEBI" id="CHEBI:15377"/>
        <dbReference type="ChEBI" id="CHEBI:15378"/>
        <dbReference type="ChEBI" id="CHEBI:30616"/>
        <dbReference type="ChEBI" id="CHEBI:43474"/>
        <dbReference type="ChEBI" id="CHEBI:456216"/>
    </reaction>
    <physiologicalReaction direction="left-to-right" evidence="10">
        <dbReference type="Rhea" id="RHEA:13066"/>
    </physiologicalReaction>
</comment>
<dbReference type="PROSITE" id="PS00674">
    <property type="entry name" value="AAA"/>
    <property type="match status" value="1"/>
</dbReference>
<evidence type="ECO:0000256" key="5">
    <source>
        <dbReference type="ARBA" id="ARBA00022801"/>
    </source>
</evidence>
<evidence type="ECO:0000256" key="1">
    <source>
        <dbReference type="ARBA" id="ARBA00004370"/>
    </source>
</evidence>
<dbReference type="SMART" id="SM00382">
    <property type="entry name" value="AAA"/>
    <property type="match status" value="2"/>
</dbReference>
<keyword evidence="5" id="KW-0378">Hydrolase</keyword>
<evidence type="ECO:0000256" key="3">
    <source>
        <dbReference type="ARBA" id="ARBA00022593"/>
    </source>
</evidence>
<evidence type="ECO:0000256" key="9">
    <source>
        <dbReference type="ARBA" id="ARBA00034920"/>
    </source>
</evidence>
<keyword evidence="6" id="KW-0067">ATP-binding</keyword>
<dbReference type="PANTHER" id="PTHR23077:SF9">
    <property type="entry name" value="PEROXISOMAL ATPASE PEX6"/>
    <property type="match status" value="1"/>
</dbReference>
<feature type="domain" description="AAA+ ATPase" evidence="12">
    <location>
        <begin position="612"/>
        <end position="747"/>
    </location>
</feature>
<dbReference type="CDD" id="cd19481">
    <property type="entry name" value="RecA-like_protease"/>
    <property type="match status" value="1"/>
</dbReference>
<evidence type="ECO:0000256" key="4">
    <source>
        <dbReference type="ARBA" id="ARBA00022741"/>
    </source>
</evidence>
<dbReference type="EMBL" id="JBAMIC010000008">
    <property type="protein sequence ID" value="KAK7105054.1"/>
    <property type="molecule type" value="Genomic_DNA"/>
</dbReference>
<dbReference type="GO" id="GO:0005524">
    <property type="term" value="F:ATP binding"/>
    <property type="evidence" value="ECO:0007669"/>
    <property type="project" value="UniProtKB-KW"/>
</dbReference>
<evidence type="ECO:0000313" key="13">
    <source>
        <dbReference type="EMBL" id="KAK7105054.1"/>
    </source>
</evidence>
<evidence type="ECO:0000313" key="14">
    <source>
        <dbReference type="Proteomes" id="UP001374579"/>
    </source>
</evidence>
<name>A0AAN9BHM8_9CAEN</name>
<feature type="domain" description="AAA+ ATPase" evidence="12">
    <location>
        <begin position="888"/>
        <end position="1026"/>
    </location>
</feature>
<keyword evidence="7" id="KW-0472">Membrane</keyword>
<keyword evidence="3" id="KW-0962">Peroxisome biogenesis</keyword>
<organism evidence="13 14">
    <name type="scientific">Littorina saxatilis</name>
    <dbReference type="NCBI Taxonomy" id="31220"/>
    <lineage>
        <taxon>Eukaryota</taxon>
        <taxon>Metazoa</taxon>
        <taxon>Spiralia</taxon>
        <taxon>Lophotrochozoa</taxon>
        <taxon>Mollusca</taxon>
        <taxon>Gastropoda</taxon>
        <taxon>Caenogastropoda</taxon>
        <taxon>Littorinimorpha</taxon>
        <taxon>Littorinoidea</taxon>
        <taxon>Littorinidae</taxon>
        <taxon>Littorina</taxon>
    </lineage>
</organism>
<dbReference type="InterPro" id="IPR003593">
    <property type="entry name" value="AAA+_ATPase"/>
</dbReference>
<proteinExistence type="inferred from homology"/>
<dbReference type="FunFam" id="3.40.50.300:FF:000109">
    <property type="entry name" value="Peroxisomal biogenesis factor 6"/>
    <property type="match status" value="1"/>
</dbReference>
<gene>
    <name evidence="13" type="ORF">V1264_019675</name>
</gene>
<dbReference type="InterPro" id="IPR050168">
    <property type="entry name" value="AAA_ATPase_domain"/>
</dbReference>
<keyword evidence="4" id="KW-0547">Nucleotide-binding</keyword>
<protein>
    <recommendedName>
        <fullName evidence="8">Peroxisomal ATPase PEX6</fullName>
    </recommendedName>
    <alternativeName>
        <fullName evidence="9">Peroxin-6</fullName>
    </alternativeName>
</protein>
<evidence type="ECO:0000256" key="6">
    <source>
        <dbReference type="ARBA" id="ARBA00022840"/>
    </source>
</evidence>
<dbReference type="InterPro" id="IPR047533">
    <property type="entry name" value="RecA-like_PEX6_r2"/>
</dbReference>
<dbReference type="InterPro" id="IPR027417">
    <property type="entry name" value="P-loop_NTPase"/>
</dbReference>
<evidence type="ECO:0000256" key="11">
    <source>
        <dbReference type="SAM" id="MobiDB-lite"/>
    </source>
</evidence>
<evidence type="ECO:0000256" key="7">
    <source>
        <dbReference type="ARBA" id="ARBA00023136"/>
    </source>
</evidence>
<feature type="region of interest" description="Disordered" evidence="11">
    <location>
        <begin position="61"/>
        <end position="83"/>
    </location>
</feature>
<dbReference type="Proteomes" id="UP001374579">
    <property type="component" value="Unassembled WGS sequence"/>
</dbReference>
<feature type="compositionally biased region" description="Low complexity" evidence="11">
    <location>
        <begin position="62"/>
        <end position="71"/>
    </location>
</feature>
<sequence length="1132" mass="125178">MADASRRVRRGYSAQFVVNQRSDKQINPLHLIVSKPNAELLKKVSDDDTFVCALRIERSEKSPSSSANDSPSKSKEEDFVDVPKSPLPVQATSTFWSAEDIAVCVWAKDDCDDPLFSADDDSDSWEKEITLFCTSQFLTHYNLKECTEVFIRALQVYPITKAVFSVSDPDAYDWLQREKFSRGLLLTICMHDILVVQNDTLLSPFPDMFLEDKDFHMSWYYKIRAIACAPFLLGLMSSNTEIIICFEEETTRLPSADHGHLTASNLDKYVAGELYVSDFCRSLSVDSSGDGTFQREISMSPVDTVIFNACVIQQERNWRSILSCVDDVDLNTIIGIPRRMMLHHGLFDGSLLKISLVERLDSSSPDLVALARTATSKTDAAGQPVKEKFVRVKCLSKQLSLTSNVFISSILLFNLQAGPPINMAPVLRAEKSKSGVDEIDAAGDQRSGSQSRSLCTSISFATEMHVKIVNSPCYSPKCSYTEALKKHFSVSRILSVGDLFAMRSSDDPDFWQDAKSDTGHRKPVMFFQVVYMAPRQPDVYPYYVHVNYTRVSERGSTHSYVPLGADKYLSPHNATYGQGVTCPGLDHLITRLETLVLPHIKFKVDGVHNLELMPSILLTGSEGTGKSTVVETVARRLYLHVQQVNCHDLCGDSAGSVEARLKNTFLAAAVYAPCILLLKNIEVIGKEKDGNREDPRVISSFYRNITELTSQQKLYPVVVIATTHNPHNLSDDMHQCFLHELKVESPSELERGDILQGLLESENVSADISISHTAQRTAGFVLGDLIALVQRAKREAYSKALKICDVGGKGLNVEDEEDLALAGVVLEQCDFDHALDVMQSTHSDAIGAPKIPSVTWEDVGGLANVKMDILDTIQLPLQHPELLAAGLRRSGVLLYGPPGTGKTLLAKAVATECSLNFLSVKGPELINMYVGQSEANVREVFKRARSASPCVIFFDELDSLAPNRGRSGDSGGVMDRVVSQLLAELDGLHKSHDVFIIGATNRPDLLDPALLRPGRFDKLLYLGVSTDRESQLNILTALTRKFRLDKDCSLKDVVEQCPMNMTGADFYALCADAMLSAVRAKIQLLEAGKETDQSTIVVGKTDFDQALRTLVPSVSDAELGRYKEIRDKFASM</sequence>
<comment type="subcellular location">
    <subcellularLocation>
        <location evidence="1">Membrane</location>
    </subcellularLocation>
</comment>
<evidence type="ECO:0000256" key="10">
    <source>
        <dbReference type="ARBA" id="ARBA00048778"/>
    </source>
</evidence>
<evidence type="ECO:0000259" key="12">
    <source>
        <dbReference type="SMART" id="SM00382"/>
    </source>
</evidence>